<organism evidence="1 2">
    <name type="scientific">Faecalicoccus pleomorphus</name>
    <dbReference type="NCBI Taxonomy" id="1323"/>
    <lineage>
        <taxon>Bacteria</taxon>
        <taxon>Bacillati</taxon>
        <taxon>Bacillota</taxon>
        <taxon>Erysipelotrichia</taxon>
        <taxon>Erysipelotrichales</taxon>
        <taxon>Erysipelotrichaceae</taxon>
        <taxon>Faecalicoccus</taxon>
    </lineage>
</organism>
<protein>
    <submittedName>
        <fullName evidence="1">Uncharacterized protein</fullName>
    </submittedName>
</protein>
<evidence type="ECO:0000313" key="1">
    <source>
        <dbReference type="EMBL" id="RGD76951.1"/>
    </source>
</evidence>
<name>A0A3E3E5G6_9FIRM</name>
<evidence type="ECO:0000313" key="2">
    <source>
        <dbReference type="Proteomes" id="UP000260721"/>
    </source>
</evidence>
<proteinExistence type="predicted"/>
<comment type="caution">
    <text evidence="1">The sequence shown here is derived from an EMBL/GenBank/DDBJ whole genome shotgun (WGS) entry which is preliminary data.</text>
</comment>
<dbReference type="EMBL" id="QUSK01000008">
    <property type="protein sequence ID" value="RGD76951.1"/>
    <property type="molecule type" value="Genomic_DNA"/>
</dbReference>
<dbReference type="AlphaFoldDB" id="A0A3E3E5G6"/>
<accession>A0A3E3E5G6</accession>
<sequence length="63" mass="7604">MLCRHTYVENREKRLGIERTVRWFPRGYVVGIPIYLDKNHLVARLQGDFFLRKKEEDYSSPCC</sequence>
<dbReference type="Proteomes" id="UP000260721">
    <property type="component" value="Unassembled WGS sequence"/>
</dbReference>
<reference evidence="1 2" key="1">
    <citation type="submission" date="2018-08" db="EMBL/GenBank/DDBJ databases">
        <title>A genome reference for cultivated species of the human gut microbiota.</title>
        <authorList>
            <person name="Zou Y."/>
            <person name="Xue W."/>
            <person name="Luo G."/>
        </authorList>
    </citation>
    <scope>NUCLEOTIDE SEQUENCE [LARGE SCALE GENOMIC DNA]</scope>
    <source>
        <strain evidence="1 2">TF08-11</strain>
    </source>
</reference>
<gene>
    <name evidence="1" type="ORF">DXC78_04570</name>
</gene>